<sequence length="172" mass="19579">MYKGHYEYQYVDSMHVRQALQFLKETNLHYGDIEFNEAWLNEFCREEDDEVEEDGTDGRVEGAEASADVVEDEVVVNQVNEDVDGGEAPIDGGEDELLHDREQHCMFQDTCLMPVDIGQEALGQYFDDILNVAPAEGNNPVQLLIDHNNEAKCFPVLFPKGRFAFYEVGRIV</sequence>
<evidence type="ECO:0000313" key="2">
    <source>
        <dbReference type="Proteomes" id="UP000438429"/>
    </source>
</evidence>
<dbReference type="Proteomes" id="UP000438429">
    <property type="component" value="Unassembled WGS sequence"/>
</dbReference>
<dbReference type="EMBL" id="VEVO01000003">
    <property type="protein sequence ID" value="KAF0044783.1"/>
    <property type="molecule type" value="Genomic_DNA"/>
</dbReference>
<protein>
    <submittedName>
        <fullName evidence="1">Uncharacterized protein</fullName>
    </submittedName>
</protein>
<proteinExistence type="predicted"/>
<dbReference type="AlphaFoldDB" id="A0A6A4TFJ9"/>
<evidence type="ECO:0000313" key="1">
    <source>
        <dbReference type="EMBL" id="KAF0044783.1"/>
    </source>
</evidence>
<organism evidence="1 2">
    <name type="scientific">Scophthalmus maximus</name>
    <name type="common">Turbot</name>
    <name type="synonym">Psetta maxima</name>
    <dbReference type="NCBI Taxonomy" id="52904"/>
    <lineage>
        <taxon>Eukaryota</taxon>
        <taxon>Metazoa</taxon>
        <taxon>Chordata</taxon>
        <taxon>Craniata</taxon>
        <taxon>Vertebrata</taxon>
        <taxon>Euteleostomi</taxon>
        <taxon>Actinopterygii</taxon>
        <taxon>Neopterygii</taxon>
        <taxon>Teleostei</taxon>
        <taxon>Neoteleostei</taxon>
        <taxon>Acanthomorphata</taxon>
        <taxon>Carangaria</taxon>
        <taxon>Pleuronectiformes</taxon>
        <taxon>Pleuronectoidei</taxon>
        <taxon>Scophthalmidae</taxon>
        <taxon>Scophthalmus</taxon>
    </lineage>
</organism>
<accession>A0A6A4TFJ9</accession>
<gene>
    <name evidence="1" type="ORF">F2P81_003941</name>
</gene>
<name>A0A6A4TFJ9_SCOMX</name>
<reference evidence="1 2" key="1">
    <citation type="submission" date="2019-06" db="EMBL/GenBank/DDBJ databases">
        <title>Draft genomes of female and male turbot (Scophthalmus maximus).</title>
        <authorList>
            <person name="Xu H."/>
            <person name="Xu X.-W."/>
            <person name="Shao C."/>
            <person name="Chen S."/>
        </authorList>
    </citation>
    <scope>NUCLEOTIDE SEQUENCE [LARGE SCALE GENOMIC DNA]</scope>
    <source>
        <strain evidence="1">Ysfricsl-2016a</strain>
        <tissue evidence="1">Blood</tissue>
    </source>
</reference>
<comment type="caution">
    <text evidence="1">The sequence shown here is derived from an EMBL/GenBank/DDBJ whole genome shotgun (WGS) entry which is preliminary data.</text>
</comment>